<feature type="domain" description="Major facilitator superfamily (MFS) profile" evidence="8">
    <location>
        <begin position="1"/>
        <end position="390"/>
    </location>
</feature>
<dbReference type="CDD" id="cd17329">
    <property type="entry name" value="MFS_MdtH_MDR_like"/>
    <property type="match status" value="1"/>
</dbReference>
<evidence type="ECO:0000256" key="3">
    <source>
        <dbReference type="ARBA" id="ARBA00022475"/>
    </source>
</evidence>
<keyword evidence="6 7" id="KW-0472">Membrane</keyword>
<dbReference type="InterPro" id="IPR020846">
    <property type="entry name" value="MFS_dom"/>
</dbReference>
<name>A0A841PK97_9BACL</name>
<evidence type="ECO:0000259" key="8">
    <source>
        <dbReference type="PROSITE" id="PS50850"/>
    </source>
</evidence>
<feature type="transmembrane region" description="Helical" evidence="7">
    <location>
        <begin position="360"/>
        <end position="380"/>
    </location>
</feature>
<dbReference type="PANTHER" id="PTHR23517:SF10">
    <property type="entry name" value="MAJOR FACILITATOR SUPERFAMILY (MFS) PROFILE DOMAIN-CONTAINING PROTEIN"/>
    <property type="match status" value="1"/>
</dbReference>
<comment type="subcellular location">
    <subcellularLocation>
        <location evidence="1">Cell membrane</location>
        <topology evidence="1">Multi-pass membrane protein</topology>
    </subcellularLocation>
</comment>
<evidence type="ECO:0000313" key="9">
    <source>
        <dbReference type="EMBL" id="MBB6448074.1"/>
    </source>
</evidence>
<feature type="transmembrane region" description="Helical" evidence="7">
    <location>
        <begin position="129"/>
        <end position="151"/>
    </location>
</feature>
<dbReference type="GO" id="GO:0022857">
    <property type="term" value="F:transmembrane transporter activity"/>
    <property type="evidence" value="ECO:0007669"/>
    <property type="project" value="InterPro"/>
</dbReference>
<evidence type="ECO:0000256" key="5">
    <source>
        <dbReference type="ARBA" id="ARBA00022989"/>
    </source>
</evidence>
<feature type="transmembrane region" description="Helical" evidence="7">
    <location>
        <begin position="71"/>
        <end position="89"/>
    </location>
</feature>
<dbReference type="Pfam" id="PF07690">
    <property type="entry name" value="MFS_1"/>
    <property type="match status" value="1"/>
</dbReference>
<keyword evidence="10" id="KW-1185">Reference proteome</keyword>
<accession>A0A841PK97</accession>
<evidence type="ECO:0000256" key="1">
    <source>
        <dbReference type="ARBA" id="ARBA00004651"/>
    </source>
</evidence>
<gene>
    <name evidence="9" type="ORF">HNR44_000023</name>
</gene>
<feature type="transmembrane region" description="Helical" evidence="7">
    <location>
        <begin position="38"/>
        <end position="59"/>
    </location>
</feature>
<feature type="transmembrane region" description="Helical" evidence="7">
    <location>
        <begin position="203"/>
        <end position="223"/>
    </location>
</feature>
<keyword evidence="3" id="KW-1003">Cell membrane</keyword>
<dbReference type="EMBL" id="JACHHJ010000001">
    <property type="protein sequence ID" value="MBB6448074.1"/>
    <property type="molecule type" value="Genomic_DNA"/>
</dbReference>
<feature type="transmembrane region" description="Helical" evidence="7">
    <location>
        <begin position="157"/>
        <end position="177"/>
    </location>
</feature>
<dbReference type="InterPro" id="IPR050171">
    <property type="entry name" value="MFS_Transporters"/>
</dbReference>
<dbReference type="AlphaFoldDB" id="A0A841PK97"/>
<dbReference type="SUPFAM" id="SSF103473">
    <property type="entry name" value="MFS general substrate transporter"/>
    <property type="match status" value="1"/>
</dbReference>
<evidence type="ECO:0000256" key="4">
    <source>
        <dbReference type="ARBA" id="ARBA00022692"/>
    </source>
</evidence>
<dbReference type="InterPro" id="IPR036259">
    <property type="entry name" value="MFS_trans_sf"/>
</dbReference>
<organism evidence="9 10">
    <name type="scientific">Geomicrobium halophilum</name>
    <dbReference type="NCBI Taxonomy" id="549000"/>
    <lineage>
        <taxon>Bacteria</taxon>
        <taxon>Bacillati</taxon>
        <taxon>Bacillota</taxon>
        <taxon>Bacilli</taxon>
        <taxon>Bacillales</taxon>
        <taxon>Geomicrobium</taxon>
    </lineage>
</organism>
<feature type="transmembrane region" description="Helical" evidence="7">
    <location>
        <begin position="274"/>
        <end position="291"/>
    </location>
</feature>
<proteinExistence type="predicted"/>
<evidence type="ECO:0000256" key="6">
    <source>
        <dbReference type="ARBA" id="ARBA00023136"/>
    </source>
</evidence>
<evidence type="ECO:0000256" key="7">
    <source>
        <dbReference type="SAM" id="Phobius"/>
    </source>
</evidence>
<evidence type="ECO:0000313" key="10">
    <source>
        <dbReference type="Proteomes" id="UP000568839"/>
    </source>
</evidence>
<protein>
    <submittedName>
        <fullName evidence="9">MFS family permease</fullName>
    </submittedName>
</protein>
<evidence type="ECO:0000256" key="2">
    <source>
        <dbReference type="ARBA" id="ARBA00022448"/>
    </source>
</evidence>
<dbReference type="Proteomes" id="UP000568839">
    <property type="component" value="Unassembled WGS sequence"/>
</dbReference>
<keyword evidence="4 7" id="KW-0812">Transmembrane</keyword>
<dbReference type="Gene3D" id="1.20.1250.20">
    <property type="entry name" value="MFS general substrate transporter like domains"/>
    <property type="match status" value="1"/>
</dbReference>
<dbReference type="PANTHER" id="PTHR23517">
    <property type="entry name" value="RESISTANCE PROTEIN MDTM, PUTATIVE-RELATED-RELATED"/>
    <property type="match status" value="1"/>
</dbReference>
<feature type="transmembrane region" description="Helical" evidence="7">
    <location>
        <begin position="334"/>
        <end position="354"/>
    </location>
</feature>
<dbReference type="PROSITE" id="PS50850">
    <property type="entry name" value="MFS"/>
    <property type="match status" value="1"/>
</dbReference>
<keyword evidence="5 7" id="KW-1133">Transmembrane helix</keyword>
<reference evidence="9 10" key="1">
    <citation type="submission" date="2020-08" db="EMBL/GenBank/DDBJ databases">
        <title>Genomic Encyclopedia of Type Strains, Phase IV (KMG-IV): sequencing the most valuable type-strain genomes for metagenomic binning, comparative biology and taxonomic classification.</title>
        <authorList>
            <person name="Goeker M."/>
        </authorList>
    </citation>
    <scope>NUCLEOTIDE SEQUENCE [LARGE SCALE GENOMIC DNA]</scope>
    <source>
        <strain evidence="9 10">DSM 21769</strain>
    </source>
</reference>
<comment type="caution">
    <text evidence="9">The sequence shown here is derived from an EMBL/GenBank/DDBJ whole genome shotgun (WGS) entry which is preliminary data.</text>
</comment>
<feature type="transmembrane region" description="Helical" evidence="7">
    <location>
        <begin position="95"/>
        <end position="117"/>
    </location>
</feature>
<dbReference type="GO" id="GO:0005886">
    <property type="term" value="C:plasma membrane"/>
    <property type="evidence" value="ECO:0007669"/>
    <property type="project" value="UniProtKB-SubCell"/>
</dbReference>
<keyword evidence="2" id="KW-0813">Transport</keyword>
<feature type="transmembrane region" description="Helical" evidence="7">
    <location>
        <begin position="297"/>
        <end position="322"/>
    </location>
</feature>
<feature type="transmembrane region" description="Helical" evidence="7">
    <location>
        <begin position="243"/>
        <end position="267"/>
    </location>
</feature>
<sequence>MPKIIWLLIIGMSTNVIAASFLWPLNTIYIHRQLGEPLAAAGLVLMMNAGAAIVGNLIGGRCFDRIGGYKTLMLGLSVSTISAIFLAFFHDYYQYMAFLTGIGFGHGMVVPCFYSLAGSIWPQGGRRPFNAMYVAQNVGVSAGTALAGLVASINIEFIFIANSFTYLLLFTFAAIAFRRVQERSTQAKEAAAMREAALRQGNLVPLIVVAVGFFICWLGYVQWLSNISVHMQDLGVGLQNYSLLWTINGFLIVALQPVMALIVKYWIKRLKAQLMVGVVVFAIAYFMLLQAEVFAGFLIAMLILTIGELFVWPAVPTIAFRLAPKGKEGSYQGFVNSVASAGRMIGPFLGGLLADMFNMHVLFTVLLFLYAIAFASFSLYERFLNAEERKQL</sequence>
<dbReference type="RefSeq" id="WP_184402114.1">
    <property type="nucleotide sequence ID" value="NZ_JACHHJ010000001.1"/>
</dbReference>
<dbReference type="InterPro" id="IPR011701">
    <property type="entry name" value="MFS"/>
</dbReference>